<accession>A0A1Y2CZU5</accession>
<dbReference type="EMBL" id="MCGO01000003">
    <property type="protein sequence ID" value="ORY52553.1"/>
    <property type="molecule type" value="Genomic_DNA"/>
</dbReference>
<proteinExistence type="predicted"/>
<evidence type="ECO:0000313" key="2">
    <source>
        <dbReference type="Proteomes" id="UP000193642"/>
    </source>
</evidence>
<protein>
    <submittedName>
        <fullName evidence="1">Uncharacterized protein</fullName>
    </submittedName>
</protein>
<evidence type="ECO:0000313" key="1">
    <source>
        <dbReference type="EMBL" id="ORY52553.1"/>
    </source>
</evidence>
<organism evidence="1 2">
    <name type="scientific">Rhizoclosmatium globosum</name>
    <dbReference type="NCBI Taxonomy" id="329046"/>
    <lineage>
        <taxon>Eukaryota</taxon>
        <taxon>Fungi</taxon>
        <taxon>Fungi incertae sedis</taxon>
        <taxon>Chytridiomycota</taxon>
        <taxon>Chytridiomycota incertae sedis</taxon>
        <taxon>Chytridiomycetes</taxon>
        <taxon>Chytridiales</taxon>
        <taxon>Chytriomycetaceae</taxon>
        <taxon>Rhizoclosmatium</taxon>
    </lineage>
</organism>
<dbReference type="OrthoDB" id="2145167at2759"/>
<comment type="caution">
    <text evidence="1">The sequence shown here is derived from an EMBL/GenBank/DDBJ whole genome shotgun (WGS) entry which is preliminary data.</text>
</comment>
<gene>
    <name evidence="1" type="ORF">BCR33DRAFT_711834</name>
</gene>
<sequence length="75" mass="8848">MYVWADKLSHFLDHGEDKEVKQRPIIVFAIDFKNKMKQADIITKMHFEPDIMLAHLIKLRKAAVERFLDNPIGLK</sequence>
<dbReference type="AlphaFoldDB" id="A0A1Y2CZU5"/>
<keyword evidence="2" id="KW-1185">Reference proteome</keyword>
<dbReference type="Proteomes" id="UP000193642">
    <property type="component" value="Unassembled WGS sequence"/>
</dbReference>
<reference evidence="1 2" key="1">
    <citation type="submission" date="2016-07" db="EMBL/GenBank/DDBJ databases">
        <title>Pervasive Adenine N6-methylation of Active Genes in Fungi.</title>
        <authorList>
            <consortium name="DOE Joint Genome Institute"/>
            <person name="Mondo S.J."/>
            <person name="Dannebaum R.O."/>
            <person name="Kuo R.C."/>
            <person name="Labutti K."/>
            <person name="Haridas S."/>
            <person name="Kuo A."/>
            <person name="Salamov A."/>
            <person name="Ahrendt S.R."/>
            <person name="Lipzen A."/>
            <person name="Sullivan W."/>
            <person name="Andreopoulos W.B."/>
            <person name="Clum A."/>
            <person name="Lindquist E."/>
            <person name="Daum C."/>
            <person name="Ramamoorthy G.K."/>
            <person name="Gryganskyi A."/>
            <person name="Culley D."/>
            <person name="Magnuson J.K."/>
            <person name="James T.Y."/>
            <person name="O'Malley M.A."/>
            <person name="Stajich J.E."/>
            <person name="Spatafora J.W."/>
            <person name="Visel A."/>
            <person name="Grigoriev I.V."/>
        </authorList>
    </citation>
    <scope>NUCLEOTIDE SEQUENCE [LARGE SCALE GENOMIC DNA]</scope>
    <source>
        <strain evidence="1 2">JEL800</strain>
    </source>
</reference>
<name>A0A1Y2CZU5_9FUNG</name>